<dbReference type="GO" id="GO:0008270">
    <property type="term" value="F:zinc ion binding"/>
    <property type="evidence" value="ECO:0007669"/>
    <property type="project" value="UniProtKB-KW"/>
</dbReference>
<feature type="region of interest" description="Disordered" evidence="2">
    <location>
        <begin position="603"/>
        <end position="623"/>
    </location>
</feature>
<organism evidence="4 5">
    <name type="scientific">Strongylocentrotus purpuratus</name>
    <name type="common">Purple sea urchin</name>
    <dbReference type="NCBI Taxonomy" id="7668"/>
    <lineage>
        <taxon>Eukaryota</taxon>
        <taxon>Metazoa</taxon>
        <taxon>Echinodermata</taxon>
        <taxon>Eleutherozoa</taxon>
        <taxon>Echinozoa</taxon>
        <taxon>Echinoidea</taxon>
        <taxon>Euechinoidea</taxon>
        <taxon>Echinacea</taxon>
        <taxon>Camarodonta</taxon>
        <taxon>Echinidea</taxon>
        <taxon>Strongylocentrotidae</taxon>
        <taxon>Strongylocentrotus</taxon>
    </lineage>
</organism>
<dbReference type="EnsemblMetazoa" id="XM_030982944">
    <property type="protein sequence ID" value="XP_030838804"/>
    <property type="gene ID" value="LOC115923001"/>
</dbReference>
<dbReference type="PROSITE" id="PS00028">
    <property type="entry name" value="ZINC_FINGER_C2H2_1"/>
    <property type="match status" value="2"/>
</dbReference>
<protein>
    <recommendedName>
        <fullName evidence="3">C2H2-type domain-containing protein</fullName>
    </recommendedName>
</protein>
<dbReference type="InParanoid" id="A0A7M7NNA6"/>
<keyword evidence="1" id="KW-0863">Zinc-finger</keyword>
<feature type="domain" description="C2H2-type" evidence="3">
    <location>
        <begin position="2"/>
        <end position="29"/>
    </location>
</feature>
<dbReference type="Proteomes" id="UP000007110">
    <property type="component" value="Unassembled WGS sequence"/>
</dbReference>
<evidence type="ECO:0000259" key="3">
    <source>
        <dbReference type="PROSITE" id="PS50157"/>
    </source>
</evidence>
<evidence type="ECO:0000313" key="5">
    <source>
        <dbReference type="Proteomes" id="UP000007110"/>
    </source>
</evidence>
<dbReference type="InterPro" id="IPR013087">
    <property type="entry name" value="Znf_C2H2_type"/>
</dbReference>
<dbReference type="SMART" id="SM00355">
    <property type="entry name" value="ZnF_C2H2"/>
    <property type="match status" value="2"/>
</dbReference>
<evidence type="ECO:0000256" key="2">
    <source>
        <dbReference type="SAM" id="MobiDB-lite"/>
    </source>
</evidence>
<name>A0A7M7NNA6_STRPU</name>
<dbReference type="GeneID" id="115923001"/>
<dbReference type="AlphaFoldDB" id="A0A7M7NNA6"/>
<dbReference type="Gene3D" id="3.30.160.60">
    <property type="entry name" value="Classic Zinc Finger"/>
    <property type="match status" value="1"/>
</dbReference>
<evidence type="ECO:0000256" key="1">
    <source>
        <dbReference type="PROSITE-ProRule" id="PRU00042"/>
    </source>
</evidence>
<feature type="region of interest" description="Disordered" evidence="2">
    <location>
        <begin position="66"/>
        <end position="94"/>
    </location>
</feature>
<keyword evidence="1" id="KW-0862">Zinc</keyword>
<reference evidence="5" key="1">
    <citation type="submission" date="2015-02" db="EMBL/GenBank/DDBJ databases">
        <title>Genome sequencing for Strongylocentrotus purpuratus.</title>
        <authorList>
            <person name="Murali S."/>
            <person name="Liu Y."/>
            <person name="Vee V."/>
            <person name="English A."/>
            <person name="Wang M."/>
            <person name="Skinner E."/>
            <person name="Han Y."/>
            <person name="Muzny D.M."/>
            <person name="Worley K.C."/>
            <person name="Gibbs R.A."/>
        </authorList>
    </citation>
    <scope>NUCLEOTIDE SEQUENCE</scope>
</reference>
<dbReference type="OrthoDB" id="8192078at2759"/>
<dbReference type="PANTHER" id="PTHR31025">
    <property type="entry name" value="SI:CH211-196P9.1-RELATED"/>
    <property type="match status" value="1"/>
</dbReference>
<keyword evidence="5" id="KW-1185">Reference proteome</keyword>
<dbReference type="PROSITE" id="PS50157">
    <property type="entry name" value="ZINC_FINGER_C2H2_2"/>
    <property type="match status" value="1"/>
</dbReference>
<evidence type="ECO:0000313" key="4">
    <source>
        <dbReference type="EnsemblMetazoa" id="XP_030838804"/>
    </source>
</evidence>
<dbReference type="RefSeq" id="XP_030838804.1">
    <property type="nucleotide sequence ID" value="XM_030982944.1"/>
</dbReference>
<accession>A0A7M7NNA6</accession>
<sequence length="895" mass="100508">MFSCCKCVKSFEKSGDLWNHLKIHNINTKTRTKLACHVQECFKTFYHGYSYKRHLQYHDSIAQNVSDEDSHGNAVSDDESVSDQSEVLPNEKPKEEISANIKHSVSEYVAKLKSSSLPSSTVQSIICDTRELLRNVNEAVLQVSAPVIEDIAHDIKPSDDKIDSLQSVLHMVKDPFDYFSLSTVHKQNQYAHECKVLIKPEEIVLGKAYRECLNVRTGRTEQKQVDETFQYVPIGDSLKVLLEQPGYMSVISQEKDCAGEKEVLQTYRDGSYYRTFEGKQNCLDIELLLYNDDFETANPLGSKKGKHKLLGVYLTVASLPKKYQAKLENVLLVALAKSSLVSKYGVNAVLQRISDDLEVLFTEGLHIDSPDGFNGTIRLRLLQAVGDNLALNTILGFAGSFSANYYCRFCKALKAICRKQDKANDSAESVLTGMQMGWESPELSDDFMISDVESVPFDLSQASTIAVDEDSCSSVVNDLNSSSDTPPLKRQKAVRYDVGEILKKTMEGRKTLEEVTRMKVCAPHNTRVVCNLCTEHLVNLHGLRPGPDMKGAMASSIIAEFPFLKDPAGNGDEEWYFKSSKCPAGGRIENRLKYLRRITAEKDKKQVGVGSPEDIASTSSSEDLASPQMNYDLADMKVITEWLKSHNTPQKDVVAKMQLTSAYRKDFVHSTLPGSSRKKPCVAEVLDEFPHLLSPGMIEQDYEMLFSGRGKHLYTKWPVVSACILEYANRVSPGWKARFNVQHRKDTDFSQDERMNLAFCLLSHLFPGKKSTKGGRASIQEALDNFIDFQKEGTNVEAYKSSHGRNQPFILALGGHFCNPAQTFVVLEHHVLEQKSLVAAVDLCYKIFQIFDLQYPCQARAMWVVMDTIAFDVKPGAQESGAVRAFRAYYHFNQK</sequence>
<dbReference type="KEGG" id="spu:115923001"/>
<proteinExistence type="predicted"/>
<reference evidence="4" key="2">
    <citation type="submission" date="2021-01" db="UniProtKB">
        <authorList>
            <consortium name="EnsemblMetazoa"/>
        </authorList>
    </citation>
    <scope>IDENTIFICATION</scope>
</reference>
<keyword evidence="1" id="KW-0479">Metal-binding</keyword>
<dbReference type="PANTHER" id="PTHR31025:SF9">
    <property type="entry name" value="SI:DKEY-286J15.1"/>
    <property type="match status" value="1"/>
</dbReference>